<dbReference type="CDD" id="cd18809">
    <property type="entry name" value="SF1_C_RecD"/>
    <property type="match status" value="1"/>
</dbReference>
<dbReference type="STRING" id="471704.A0A195DJM9"/>
<gene>
    <name evidence="2" type="ORF">ALC57_14784</name>
</gene>
<dbReference type="InterPro" id="IPR049163">
    <property type="entry name" value="Pif1-like_2B_dom"/>
</dbReference>
<dbReference type="InterPro" id="IPR051055">
    <property type="entry name" value="PIF1_helicase"/>
</dbReference>
<dbReference type="InterPro" id="IPR028889">
    <property type="entry name" value="USP"/>
</dbReference>
<dbReference type="GO" id="GO:0004386">
    <property type="term" value="F:helicase activity"/>
    <property type="evidence" value="ECO:0007669"/>
    <property type="project" value="UniProtKB-KW"/>
</dbReference>
<dbReference type="Proteomes" id="UP000078492">
    <property type="component" value="Unassembled WGS sequence"/>
</dbReference>
<dbReference type="Pfam" id="PF21530">
    <property type="entry name" value="Pif1_2B_dom"/>
    <property type="match status" value="1"/>
</dbReference>
<evidence type="ECO:0000313" key="2">
    <source>
        <dbReference type="EMBL" id="KYN13100.1"/>
    </source>
</evidence>
<keyword evidence="2" id="KW-0547">Nucleotide-binding</keyword>
<sequence length="530" mass="60604">MCNKLNAAMLSRIASKEIFLIAEDTIDCIPYMKKKVTKVLSNDNDDDDDTRTAGLSKRITIKIGAKVMIRRNIDASLGLVNGTIATVISVVQDKTTDYIEKIKILLPSGLEYFIERVSVKFPLMDRVYVIRKQFPLCLSFGITIHKSQGLSLQNAIMDLGNNVFSCGQTYVALSRVTSLNGLHLINFDPSSVFASEKAILEYNRLKQIHNSESEIITISKQRYCKVKDVSWTLPKVITSVQESCQKEALLKNTAWIIRGFQNIDKVSCYANAVLQCLLNLYIFRKELLNYDKLDVLNVFTHRYEHGMNTLNTYEIRQSLGEYFSVANKRDALEFLTALCSKYDYIKSMVEHQAISTYQCNSCGYTNVTTNTNIFLSISINNLKKKSYNLDDLLKNTFSSHWCQTFDKLCECCRRNDILFKSELVLRTKEILIINLISFSSDGDKLVKIPHKFSLRAVPTAKIIMAGQTYKVMSAIFHYGFCIDEGHYTSMREGTSWIEIDHAQVIKKQWPRDTKDVSILFLQKNVTKNIY</sequence>
<keyword evidence="3" id="KW-1185">Reference proteome</keyword>
<dbReference type="GO" id="GO:0004843">
    <property type="term" value="F:cysteine-type deubiquitinase activity"/>
    <property type="evidence" value="ECO:0007669"/>
    <property type="project" value="InterPro"/>
</dbReference>
<dbReference type="InterPro" id="IPR001394">
    <property type="entry name" value="Peptidase_C19_UCH"/>
</dbReference>
<keyword evidence="2" id="KW-0347">Helicase</keyword>
<evidence type="ECO:0000259" key="1">
    <source>
        <dbReference type="PROSITE" id="PS50235"/>
    </source>
</evidence>
<keyword evidence="2" id="KW-0378">Hydrolase</keyword>
<feature type="domain" description="USP" evidence="1">
    <location>
        <begin position="258"/>
        <end position="524"/>
    </location>
</feature>
<accession>A0A195DJM9</accession>
<dbReference type="PANTHER" id="PTHR47642:SF6">
    <property type="entry name" value="ATP-DEPENDENT DNA HELICASE"/>
    <property type="match status" value="1"/>
</dbReference>
<dbReference type="Gene3D" id="3.90.70.10">
    <property type="entry name" value="Cysteine proteinases"/>
    <property type="match status" value="1"/>
</dbReference>
<dbReference type="AlphaFoldDB" id="A0A195DJM9"/>
<dbReference type="SUPFAM" id="SSF54001">
    <property type="entry name" value="Cysteine proteinases"/>
    <property type="match status" value="1"/>
</dbReference>
<reference evidence="2 3" key="1">
    <citation type="submission" date="2015-09" db="EMBL/GenBank/DDBJ databases">
        <title>Trachymyrmex cornetzi WGS genome.</title>
        <authorList>
            <person name="Nygaard S."/>
            <person name="Hu H."/>
            <person name="Boomsma J."/>
            <person name="Zhang G."/>
        </authorList>
    </citation>
    <scope>NUCLEOTIDE SEQUENCE [LARGE SCALE GENOMIC DNA]</scope>
    <source>
        <strain evidence="2">Tcor2-1</strain>
        <tissue evidence="2">Whole body</tissue>
    </source>
</reference>
<dbReference type="PROSITE" id="PS50235">
    <property type="entry name" value="USP_3"/>
    <property type="match status" value="1"/>
</dbReference>
<protein>
    <submittedName>
        <fullName evidence="2">ATP-dependent DNA helicase PIF1</fullName>
    </submittedName>
</protein>
<proteinExistence type="predicted"/>
<dbReference type="SUPFAM" id="SSF52540">
    <property type="entry name" value="P-loop containing nucleoside triphosphate hydrolases"/>
    <property type="match status" value="1"/>
</dbReference>
<dbReference type="CDD" id="cd02257">
    <property type="entry name" value="Peptidase_C19"/>
    <property type="match status" value="1"/>
</dbReference>
<dbReference type="InterPro" id="IPR027417">
    <property type="entry name" value="P-loop_NTPase"/>
</dbReference>
<dbReference type="GO" id="GO:0016579">
    <property type="term" value="P:protein deubiquitination"/>
    <property type="evidence" value="ECO:0007669"/>
    <property type="project" value="InterPro"/>
</dbReference>
<name>A0A195DJM9_9HYME</name>
<dbReference type="EMBL" id="KQ980794">
    <property type="protein sequence ID" value="KYN13100.1"/>
    <property type="molecule type" value="Genomic_DNA"/>
</dbReference>
<dbReference type="PANTHER" id="PTHR47642">
    <property type="entry name" value="ATP-DEPENDENT DNA HELICASE"/>
    <property type="match status" value="1"/>
</dbReference>
<dbReference type="Pfam" id="PF00443">
    <property type="entry name" value="UCH"/>
    <property type="match status" value="1"/>
</dbReference>
<organism evidence="2 3">
    <name type="scientific">Trachymyrmex cornetzi</name>
    <dbReference type="NCBI Taxonomy" id="471704"/>
    <lineage>
        <taxon>Eukaryota</taxon>
        <taxon>Metazoa</taxon>
        <taxon>Ecdysozoa</taxon>
        <taxon>Arthropoda</taxon>
        <taxon>Hexapoda</taxon>
        <taxon>Insecta</taxon>
        <taxon>Pterygota</taxon>
        <taxon>Neoptera</taxon>
        <taxon>Endopterygota</taxon>
        <taxon>Hymenoptera</taxon>
        <taxon>Apocrita</taxon>
        <taxon>Aculeata</taxon>
        <taxon>Formicoidea</taxon>
        <taxon>Formicidae</taxon>
        <taxon>Myrmicinae</taxon>
        <taxon>Trachymyrmex</taxon>
    </lineage>
</organism>
<evidence type="ECO:0000313" key="3">
    <source>
        <dbReference type="Proteomes" id="UP000078492"/>
    </source>
</evidence>
<dbReference type="InterPro" id="IPR038765">
    <property type="entry name" value="Papain-like_cys_pep_sf"/>
</dbReference>
<keyword evidence="2" id="KW-0067">ATP-binding</keyword>